<reference evidence="2 3" key="2">
    <citation type="journal article" date="2020" name="Int. J. Syst. Evol. Microbiol.">
        <title>Leptospira yasudae sp. nov. and Leptospira stimsonii sp. nov., two new species of the pathogenic group isolated from environmental sources.</title>
        <authorList>
            <person name="Casanovas-Massana A."/>
            <person name="Hamond C."/>
            <person name="Santos L.A."/>
            <person name="de Oliveira D."/>
            <person name="Hacker K.P."/>
            <person name="Balassiano I."/>
            <person name="Costa F."/>
            <person name="Medeiros M.A."/>
            <person name="Reis M.G."/>
            <person name="Ko A.I."/>
            <person name="Wunder E.A."/>
        </authorList>
    </citation>
    <scope>NUCLEOTIDE SEQUENCE [LARGE SCALE GENOMIC DNA]</scope>
    <source>
        <strain evidence="2 3">B21</strain>
    </source>
</reference>
<evidence type="ECO:0000256" key="1">
    <source>
        <dbReference type="SAM" id="MobiDB-lite"/>
    </source>
</evidence>
<gene>
    <name evidence="2" type="ORF">DLM77_02695</name>
</gene>
<proteinExistence type="predicted"/>
<evidence type="ECO:0000313" key="3">
    <source>
        <dbReference type="Proteomes" id="UP000285569"/>
    </source>
</evidence>
<dbReference type="Proteomes" id="UP000285569">
    <property type="component" value="Unassembled WGS sequence"/>
</dbReference>
<comment type="caution">
    <text evidence="2">The sequence shown here is derived from an EMBL/GenBank/DDBJ whole genome shotgun (WGS) entry which is preliminary data.</text>
</comment>
<dbReference type="RefSeq" id="WP_118954630.1">
    <property type="nucleotide sequence ID" value="NZ_QHCR01000001.1"/>
</dbReference>
<reference evidence="3" key="1">
    <citation type="submission" date="2018-05" db="EMBL/GenBank/DDBJ databases">
        <title>Leptospira yasudae sp. nov. and Leptospira stimsonii sp. nov., two pathogenic species of the genus Leptospira isolated from environmental sources.</title>
        <authorList>
            <person name="Casanovas-Massana A."/>
            <person name="Hamond C."/>
            <person name="Santos L.A."/>
            <person name="Hacker K.P."/>
            <person name="Balassiano I."/>
            <person name="Medeiros M.A."/>
            <person name="Reis M.G."/>
            <person name="Ko A.I."/>
            <person name="Wunder E.A."/>
        </authorList>
    </citation>
    <scope>NUCLEOTIDE SEQUENCE [LARGE SCALE GENOMIC DNA]</scope>
    <source>
        <strain evidence="3">B21</strain>
    </source>
</reference>
<sequence>MLTSAASKVDLGKSKFGGNPDLPHGALFPQNNTGEDIPFGCQSNLKDFDTVFVISQHSSSSGSL</sequence>
<feature type="region of interest" description="Disordered" evidence="1">
    <location>
        <begin position="1"/>
        <end position="33"/>
    </location>
</feature>
<protein>
    <submittedName>
        <fullName evidence="2">Uncharacterized protein</fullName>
    </submittedName>
</protein>
<evidence type="ECO:0000313" key="2">
    <source>
        <dbReference type="EMBL" id="RHX82499.1"/>
    </source>
</evidence>
<accession>A0ABX9M8Z5</accession>
<dbReference type="EMBL" id="QHCR01000001">
    <property type="protein sequence ID" value="RHX82499.1"/>
    <property type="molecule type" value="Genomic_DNA"/>
</dbReference>
<dbReference type="Gene3D" id="2.30.320.10">
    <property type="entry name" value="YwqG-like"/>
    <property type="match status" value="1"/>
</dbReference>
<organism evidence="2 3">
    <name type="scientific">Leptospira yasudae</name>
    <dbReference type="NCBI Taxonomy" id="2202201"/>
    <lineage>
        <taxon>Bacteria</taxon>
        <taxon>Pseudomonadati</taxon>
        <taxon>Spirochaetota</taxon>
        <taxon>Spirochaetia</taxon>
        <taxon>Leptospirales</taxon>
        <taxon>Leptospiraceae</taxon>
        <taxon>Leptospira</taxon>
    </lineage>
</organism>
<dbReference type="InterPro" id="IPR035948">
    <property type="entry name" value="YwqG-like_sf"/>
</dbReference>
<dbReference type="SUPFAM" id="SSF103032">
    <property type="entry name" value="Hypothetical protein YwqG"/>
    <property type="match status" value="1"/>
</dbReference>
<keyword evidence="3" id="KW-1185">Reference proteome</keyword>
<name>A0ABX9M8Z5_9LEPT</name>